<dbReference type="InterPro" id="IPR011006">
    <property type="entry name" value="CheY-like_superfamily"/>
</dbReference>
<dbReference type="InterPro" id="IPR035965">
    <property type="entry name" value="PAS-like_dom_sf"/>
</dbReference>
<dbReference type="EC" id="2.7.13.3" evidence="3"/>
<dbReference type="InterPro" id="IPR001789">
    <property type="entry name" value="Sig_transdc_resp-reg_receiver"/>
</dbReference>
<keyword evidence="4 8" id="KW-0597">Phosphoprotein</keyword>
<sequence>MGCPVSGLRNLRGPMGCTAGIPAQGCRRHRYAHGVTGMPETPDTLSVDVFKVLFESAPGLYLVLDPQLRLRAVTDAYLNATMTVREEVIGRHLFDVFPDNPDDPDATGTANLRASLERVIASRMPDTMAVQQYDVERSDGSGFETRFWSPRNNPVLGPDGQVRYIIHQVEDVSEFVALQQHGDSAQQETDELREHTERMQAEILRRSHELHEANRALHEANGALRAADDAKNQFLSRVSHELRTPLNAILGFSELLTLSELEEGYRAWAGMIHSAGSHLLALLDDVLDIARIEGGNLNLAVEPVPIRALLVEVLDLVGPIADAADIRLNQAPDIPGDWCVAADRQRLRQVLMNLLSNAIKYNHPTGTVTIAVEPEPGEQFRISVIDSGRGMAPESLKVLFTPFERLDAAKAGFQGTGLGLSLSRHLTTSMAGRLEVSSELGEGSTFGVVLPLAVAIPGDHEAGEGRLVPEGTTRPAKVLYVEDVLGNIRLVEDILAHRPTITLISAERASVGLDLARQHVPDLILLDLHLPDMSGDEVFELLRADPVTSHIPVVALSADATAHHIEQLRQAGVTAYLTKPVAVRELLATLDRLLPAAPSYRESKSFR</sequence>
<dbReference type="InterPro" id="IPR005467">
    <property type="entry name" value="His_kinase_dom"/>
</dbReference>
<feature type="domain" description="Response regulatory" evidence="10">
    <location>
        <begin position="477"/>
        <end position="594"/>
    </location>
</feature>
<dbReference type="CDD" id="cd00082">
    <property type="entry name" value="HisKA"/>
    <property type="match status" value="1"/>
</dbReference>
<evidence type="ECO:0000256" key="4">
    <source>
        <dbReference type="ARBA" id="ARBA00022553"/>
    </source>
</evidence>
<evidence type="ECO:0000256" key="8">
    <source>
        <dbReference type="PROSITE-ProRule" id="PRU00169"/>
    </source>
</evidence>
<keyword evidence="5" id="KW-0808">Transferase</keyword>
<dbReference type="InterPro" id="IPR003661">
    <property type="entry name" value="HisK_dim/P_dom"/>
</dbReference>
<dbReference type="InterPro" id="IPR004358">
    <property type="entry name" value="Sig_transdc_His_kin-like_C"/>
</dbReference>
<evidence type="ECO:0000256" key="5">
    <source>
        <dbReference type="ARBA" id="ARBA00022679"/>
    </source>
</evidence>
<evidence type="ECO:0000259" key="10">
    <source>
        <dbReference type="PROSITE" id="PS50110"/>
    </source>
</evidence>
<name>A0ABQ3ZPD0_9ACTN</name>
<evidence type="ECO:0000259" key="9">
    <source>
        <dbReference type="PROSITE" id="PS50109"/>
    </source>
</evidence>
<dbReference type="Gene3D" id="1.10.287.130">
    <property type="match status" value="1"/>
</dbReference>
<dbReference type="InterPro" id="IPR003594">
    <property type="entry name" value="HATPase_dom"/>
</dbReference>
<dbReference type="InterPro" id="IPR036890">
    <property type="entry name" value="HATPase_C_sf"/>
</dbReference>
<dbReference type="EMBL" id="BOMN01000041">
    <property type="protein sequence ID" value="GIE20448.1"/>
    <property type="molecule type" value="Genomic_DNA"/>
</dbReference>
<evidence type="ECO:0000256" key="2">
    <source>
        <dbReference type="ARBA" id="ARBA00004236"/>
    </source>
</evidence>
<proteinExistence type="predicted"/>
<comment type="caution">
    <text evidence="11">The sequence shown here is derived from an EMBL/GenBank/DDBJ whole genome shotgun (WGS) entry which is preliminary data.</text>
</comment>
<reference evidence="11 12" key="1">
    <citation type="submission" date="2021-01" db="EMBL/GenBank/DDBJ databases">
        <title>Whole genome shotgun sequence of Actinoplanes humidus NBRC 14915.</title>
        <authorList>
            <person name="Komaki H."/>
            <person name="Tamura T."/>
        </authorList>
    </citation>
    <scope>NUCLEOTIDE SEQUENCE [LARGE SCALE GENOMIC DNA]</scope>
    <source>
        <strain evidence="11 12">NBRC 14915</strain>
    </source>
</reference>
<dbReference type="SMART" id="SM00448">
    <property type="entry name" value="REC"/>
    <property type="match status" value="1"/>
</dbReference>
<accession>A0ABQ3ZPD0</accession>
<comment type="subcellular location">
    <subcellularLocation>
        <location evidence="2">Cell membrane</location>
    </subcellularLocation>
</comment>
<dbReference type="Pfam" id="PF00512">
    <property type="entry name" value="HisKA"/>
    <property type="match status" value="1"/>
</dbReference>
<evidence type="ECO:0000256" key="7">
    <source>
        <dbReference type="ARBA" id="ARBA00023012"/>
    </source>
</evidence>
<dbReference type="PANTHER" id="PTHR43047:SF72">
    <property type="entry name" value="OSMOSENSING HISTIDINE PROTEIN KINASE SLN1"/>
    <property type="match status" value="1"/>
</dbReference>
<keyword evidence="12" id="KW-1185">Reference proteome</keyword>
<dbReference type="Pfam" id="PF02518">
    <property type="entry name" value="HATPase_c"/>
    <property type="match status" value="1"/>
</dbReference>
<keyword evidence="7" id="KW-0902">Two-component regulatory system</keyword>
<dbReference type="SUPFAM" id="SSF47384">
    <property type="entry name" value="Homodimeric domain of signal transducing histidine kinase"/>
    <property type="match status" value="1"/>
</dbReference>
<evidence type="ECO:0000313" key="11">
    <source>
        <dbReference type="EMBL" id="GIE20448.1"/>
    </source>
</evidence>
<dbReference type="Pfam" id="PF00072">
    <property type="entry name" value="Response_reg"/>
    <property type="match status" value="1"/>
</dbReference>
<keyword evidence="6" id="KW-0418">Kinase</keyword>
<dbReference type="InterPro" id="IPR036097">
    <property type="entry name" value="HisK_dim/P_sf"/>
</dbReference>
<dbReference type="PROSITE" id="PS50109">
    <property type="entry name" value="HIS_KIN"/>
    <property type="match status" value="1"/>
</dbReference>
<dbReference type="Gene3D" id="3.30.565.10">
    <property type="entry name" value="Histidine kinase-like ATPase, C-terminal domain"/>
    <property type="match status" value="1"/>
</dbReference>
<protein>
    <recommendedName>
        <fullName evidence="3">histidine kinase</fullName>
        <ecNumber evidence="3">2.7.13.3</ecNumber>
    </recommendedName>
</protein>
<dbReference type="SMART" id="SM00387">
    <property type="entry name" value="HATPase_c"/>
    <property type="match status" value="1"/>
</dbReference>
<comment type="catalytic activity">
    <reaction evidence="1">
        <text>ATP + protein L-histidine = ADP + protein N-phospho-L-histidine.</text>
        <dbReference type="EC" id="2.7.13.3"/>
    </reaction>
</comment>
<dbReference type="Proteomes" id="UP000603200">
    <property type="component" value="Unassembled WGS sequence"/>
</dbReference>
<feature type="modified residue" description="4-aspartylphosphate" evidence="8">
    <location>
        <position position="527"/>
    </location>
</feature>
<feature type="domain" description="Histidine kinase" evidence="9">
    <location>
        <begin position="237"/>
        <end position="454"/>
    </location>
</feature>
<dbReference type="Pfam" id="PF08448">
    <property type="entry name" value="PAS_4"/>
    <property type="match status" value="1"/>
</dbReference>
<dbReference type="SUPFAM" id="SSF52172">
    <property type="entry name" value="CheY-like"/>
    <property type="match status" value="1"/>
</dbReference>
<dbReference type="PROSITE" id="PS50110">
    <property type="entry name" value="RESPONSE_REGULATORY"/>
    <property type="match status" value="1"/>
</dbReference>
<evidence type="ECO:0000256" key="1">
    <source>
        <dbReference type="ARBA" id="ARBA00000085"/>
    </source>
</evidence>
<dbReference type="SUPFAM" id="SSF55785">
    <property type="entry name" value="PYP-like sensor domain (PAS domain)"/>
    <property type="match status" value="1"/>
</dbReference>
<dbReference type="PRINTS" id="PR00344">
    <property type="entry name" value="BCTRLSENSOR"/>
</dbReference>
<dbReference type="PANTHER" id="PTHR43047">
    <property type="entry name" value="TWO-COMPONENT HISTIDINE PROTEIN KINASE"/>
    <property type="match status" value="1"/>
</dbReference>
<dbReference type="Gene3D" id="3.30.450.20">
    <property type="entry name" value="PAS domain"/>
    <property type="match status" value="1"/>
</dbReference>
<dbReference type="InterPro" id="IPR013656">
    <property type="entry name" value="PAS_4"/>
</dbReference>
<dbReference type="Gene3D" id="3.40.50.2300">
    <property type="match status" value="1"/>
</dbReference>
<dbReference type="CDD" id="cd00130">
    <property type="entry name" value="PAS"/>
    <property type="match status" value="1"/>
</dbReference>
<evidence type="ECO:0000256" key="3">
    <source>
        <dbReference type="ARBA" id="ARBA00012438"/>
    </source>
</evidence>
<evidence type="ECO:0000256" key="6">
    <source>
        <dbReference type="ARBA" id="ARBA00022777"/>
    </source>
</evidence>
<organism evidence="11 12">
    <name type="scientific">Winogradskya humida</name>
    <dbReference type="NCBI Taxonomy" id="113566"/>
    <lineage>
        <taxon>Bacteria</taxon>
        <taxon>Bacillati</taxon>
        <taxon>Actinomycetota</taxon>
        <taxon>Actinomycetes</taxon>
        <taxon>Micromonosporales</taxon>
        <taxon>Micromonosporaceae</taxon>
        <taxon>Winogradskya</taxon>
    </lineage>
</organism>
<dbReference type="SUPFAM" id="SSF55874">
    <property type="entry name" value="ATPase domain of HSP90 chaperone/DNA topoisomerase II/histidine kinase"/>
    <property type="match status" value="1"/>
</dbReference>
<gene>
    <name evidence="11" type="ORF">Ahu01nite_035500</name>
</gene>
<dbReference type="InterPro" id="IPR000014">
    <property type="entry name" value="PAS"/>
</dbReference>
<evidence type="ECO:0000313" key="12">
    <source>
        <dbReference type="Proteomes" id="UP000603200"/>
    </source>
</evidence>
<dbReference type="SMART" id="SM00388">
    <property type="entry name" value="HisKA"/>
    <property type="match status" value="1"/>
</dbReference>